<dbReference type="EMBL" id="SKBN01000092">
    <property type="protein sequence ID" value="TGJ83499.1"/>
    <property type="molecule type" value="Genomic_DNA"/>
</dbReference>
<accession>A0A4Z0YGP1</accession>
<dbReference type="OrthoDB" id="496981at2759"/>
<organism evidence="1 2">
    <name type="scientific">Xylaria hypoxylon</name>
    <dbReference type="NCBI Taxonomy" id="37992"/>
    <lineage>
        <taxon>Eukaryota</taxon>
        <taxon>Fungi</taxon>
        <taxon>Dikarya</taxon>
        <taxon>Ascomycota</taxon>
        <taxon>Pezizomycotina</taxon>
        <taxon>Sordariomycetes</taxon>
        <taxon>Xylariomycetidae</taxon>
        <taxon>Xylariales</taxon>
        <taxon>Xylariaceae</taxon>
        <taxon>Xylaria</taxon>
    </lineage>
</organism>
<dbReference type="InterPro" id="IPR013078">
    <property type="entry name" value="His_Pase_superF_clade-1"/>
</dbReference>
<dbReference type="SMART" id="SM00855">
    <property type="entry name" value="PGAM"/>
    <property type="match status" value="1"/>
</dbReference>
<gene>
    <name evidence="1" type="ORF">E0Z10_g5256</name>
</gene>
<dbReference type="GO" id="GO:0016791">
    <property type="term" value="F:phosphatase activity"/>
    <property type="evidence" value="ECO:0007669"/>
    <property type="project" value="TreeGrafter"/>
</dbReference>
<dbReference type="CDD" id="cd07067">
    <property type="entry name" value="HP_PGM_like"/>
    <property type="match status" value="1"/>
</dbReference>
<sequence length="264" mass="29864">MAPVIDVVRHAESTHNTTGNVYERDPNLTSRGESQAFRLGRSYAFMGYVSHLVSSPMRRAVRTAIIAFEDVLLAGKRVILLPDLQETGARPSDMGQPPDALEVAFRPQIDSSLLDRHWCYKGQGSKYTPDVALVEERAREARVFLRELAQSGPDNAHIVVVSHGGFLHFLTEDYSGLSEQYFTAYGNTTMRSFRFVDLNGNDPDAKMVETNESCQKSGLPRFTDMGDDEKERLKSYAVARVEWQKTDFENMTRPRRPEVLTHVF</sequence>
<dbReference type="AlphaFoldDB" id="A0A4Z0YGP1"/>
<dbReference type="InterPro" id="IPR050275">
    <property type="entry name" value="PGM_Phosphatase"/>
</dbReference>
<dbReference type="GO" id="GO:0005737">
    <property type="term" value="C:cytoplasm"/>
    <property type="evidence" value="ECO:0007669"/>
    <property type="project" value="TreeGrafter"/>
</dbReference>
<dbReference type="PANTHER" id="PTHR48100">
    <property type="entry name" value="BROAD-SPECIFICITY PHOSPHATASE YOR283W-RELATED"/>
    <property type="match status" value="1"/>
</dbReference>
<proteinExistence type="predicted"/>
<protein>
    <submittedName>
        <fullName evidence="1">Uncharacterized protein</fullName>
    </submittedName>
</protein>
<name>A0A4Z0YGP1_9PEZI</name>
<dbReference type="Pfam" id="PF00300">
    <property type="entry name" value="His_Phos_1"/>
    <property type="match status" value="1"/>
</dbReference>
<reference evidence="1 2" key="1">
    <citation type="submission" date="2019-03" db="EMBL/GenBank/DDBJ databases">
        <title>Draft genome sequence of Xylaria hypoxylon DSM 108379, a ubiquitous saprotrophic-parasitic fungi on hardwood.</title>
        <authorList>
            <person name="Buettner E."/>
            <person name="Leonhardt S."/>
            <person name="Gebauer A.M."/>
            <person name="Liers C."/>
            <person name="Hofrichter M."/>
            <person name="Kellner H."/>
        </authorList>
    </citation>
    <scope>NUCLEOTIDE SEQUENCE [LARGE SCALE GENOMIC DNA]</scope>
    <source>
        <strain evidence="1 2">DSM 108379</strain>
    </source>
</reference>
<dbReference type="Gene3D" id="3.40.50.1240">
    <property type="entry name" value="Phosphoglycerate mutase-like"/>
    <property type="match status" value="1"/>
</dbReference>
<dbReference type="Proteomes" id="UP000297716">
    <property type="component" value="Unassembled WGS sequence"/>
</dbReference>
<comment type="caution">
    <text evidence="1">The sequence shown here is derived from an EMBL/GenBank/DDBJ whole genome shotgun (WGS) entry which is preliminary data.</text>
</comment>
<dbReference type="SUPFAM" id="SSF53254">
    <property type="entry name" value="Phosphoglycerate mutase-like"/>
    <property type="match status" value="1"/>
</dbReference>
<evidence type="ECO:0000313" key="1">
    <source>
        <dbReference type="EMBL" id="TGJ83499.1"/>
    </source>
</evidence>
<evidence type="ECO:0000313" key="2">
    <source>
        <dbReference type="Proteomes" id="UP000297716"/>
    </source>
</evidence>
<keyword evidence="2" id="KW-1185">Reference proteome</keyword>
<dbReference type="InterPro" id="IPR029033">
    <property type="entry name" value="His_PPase_superfam"/>
</dbReference>
<dbReference type="PANTHER" id="PTHR48100:SF54">
    <property type="entry name" value="PHOSPHATASE SPAC5H10.03-RELATED"/>
    <property type="match status" value="1"/>
</dbReference>